<reference evidence="1 2" key="1">
    <citation type="submission" date="2018-06" db="EMBL/GenBank/DDBJ databases">
        <title>Paenibacillus imtechensis sp. nov.</title>
        <authorList>
            <person name="Pinnaka A.K."/>
            <person name="Singh H."/>
            <person name="Kaur M."/>
        </authorList>
    </citation>
    <scope>NUCLEOTIDE SEQUENCE [LARGE SCALE GENOMIC DNA]</scope>
    <source>
        <strain evidence="1 2">SMB1</strain>
    </source>
</reference>
<accession>A0A2W1L6K3</accession>
<sequence length="66" mass="8023">MYINGQILTSDQQLLDHIEHEVPIQVYWGKEHRDIGFIEQFCPDYVKVNNVFYNRRQFTFKSRPGY</sequence>
<evidence type="ECO:0000313" key="2">
    <source>
        <dbReference type="Proteomes" id="UP000249522"/>
    </source>
</evidence>
<gene>
    <name evidence="1" type="ORF">DNH61_15930</name>
</gene>
<name>A0A2W1L6K3_9BACL</name>
<dbReference type="EMBL" id="QKRB01000048">
    <property type="protein sequence ID" value="PZD94896.1"/>
    <property type="molecule type" value="Genomic_DNA"/>
</dbReference>
<dbReference type="AlphaFoldDB" id="A0A2W1L6K3"/>
<proteinExistence type="predicted"/>
<dbReference type="OrthoDB" id="2626448at2"/>
<protein>
    <submittedName>
        <fullName evidence="1">Uncharacterized protein</fullName>
    </submittedName>
</protein>
<comment type="caution">
    <text evidence="1">The sequence shown here is derived from an EMBL/GenBank/DDBJ whole genome shotgun (WGS) entry which is preliminary data.</text>
</comment>
<keyword evidence="2" id="KW-1185">Reference proteome</keyword>
<evidence type="ECO:0000313" key="1">
    <source>
        <dbReference type="EMBL" id="PZD94896.1"/>
    </source>
</evidence>
<dbReference type="Proteomes" id="UP000249522">
    <property type="component" value="Unassembled WGS sequence"/>
</dbReference>
<organism evidence="1 2">
    <name type="scientific">Paenibacillus sambharensis</name>
    <dbReference type="NCBI Taxonomy" id="1803190"/>
    <lineage>
        <taxon>Bacteria</taxon>
        <taxon>Bacillati</taxon>
        <taxon>Bacillota</taxon>
        <taxon>Bacilli</taxon>
        <taxon>Bacillales</taxon>
        <taxon>Paenibacillaceae</taxon>
        <taxon>Paenibacillus</taxon>
    </lineage>
</organism>